<evidence type="ECO:0000313" key="3">
    <source>
        <dbReference type="Proteomes" id="UP000070457"/>
    </source>
</evidence>
<name>A0A136LWN5_9BACT</name>
<gene>
    <name evidence="2" type="ORF">TR69_WS6001001357</name>
</gene>
<organism evidence="2 3">
    <name type="scientific">candidate division WS6 bacterium OLB20</name>
    <dbReference type="NCBI Taxonomy" id="1617426"/>
    <lineage>
        <taxon>Bacteria</taxon>
        <taxon>Candidatus Dojkabacteria</taxon>
    </lineage>
</organism>
<feature type="transmembrane region" description="Helical" evidence="1">
    <location>
        <begin position="71"/>
        <end position="93"/>
    </location>
</feature>
<feature type="transmembrane region" description="Helical" evidence="1">
    <location>
        <begin position="114"/>
        <end position="133"/>
    </location>
</feature>
<dbReference type="AlphaFoldDB" id="A0A136LWN5"/>
<feature type="transmembrane region" description="Helical" evidence="1">
    <location>
        <begin position="153"/>
        <end position="176"/>
    </location>
</feature>
<protein>
    <submittedName>
        <fullName evidence="2">Cytochrome C biogenesis protein transmembrane region</fullName>
    </submittedName>
</protein>
<evidence type="ECO:0000313" key="2">
    <source>
        <dbReference type="EMBL" id="KXK26063.1"/>
    </source>
</evidence>
<reference evidence="2 3" key="1">
    <citation type="submission" date="2015-02" db="EMBL/GenBank/DDBJ databases">
        <title>Improved understanding of the partial-nitritation anammox process through 23 genomes representing the majority of the microbial community.</title>
        <authorList>
            <person name="Speth D.R."/>
            <person name="In T Zandt M."/>
            <person name="Guerrero Cruz S."/>
            <person name="Jetten M.S."/>
            <person name="Dutilh B.E."/>
        </authorList>
    </citation>
    <scope>NUCLEOTIDE SEQUENCE [LARGE SCALE GENOMIC DNA]</scope>
    <source>
        <strain evidence="2">OLB20</strain>
    </source>
</reference>
<accession>A0A136LWN5</accession>
<dbReference type="EMBL" id="JYNZ01000005">
    <property type="protein sequence ID" value="KXK26063.1"/>
    <property type="molecule type" value="Genomic_DNA"/>
</dbReference>
<comment type="caution">
    <text evidence="2">The sequence shown here is derived from an EMBL/GenBank/DDBJ whole genome shotgun (WGS) entry which is preliminary data.</text>
</comment>
<keyword evidence="1 2" id="KW-0812">Transmembrane</keyword>
<keyword evidence="1" id="KW-1133">Transmembrane helix</keyword>
<dbReference type="Proteomes" id="UP000070457">
    <property type="component" value="Unassembled WGS sequence"/>
</dbReference>
<feature type="transmembrane region" description="Helical" evidence="1">
    <location>
        <begin position="40"/>
        <end position="65"/>
    </location>
</feature>
<sequence length="214" mass="23004">MEYLFISLLAGFLTILSPCVIVVLPVILGSSLTSGSRRRALIIIASLSVSIILFTLLLKASTLLIMVPPQVWTAIAGFLILGFGIVTLFPRLWDWINVKLGLSSRSDNLLHKAGTRDGVIGSVLIGMSLGPVFSSCSPTYTVILATILPQSFAVGLINLLVYTLGMAVTLLAIAWLGQDAVKRLRWLANPDGTFKKSAGCDTYCCRVAYPDGCR</sequence>
<dbReference type="InterPro" id="IPR051790">
    <property type="entry name" value="Cytochrome_c-biogenesis_DsbD"/>
</dbReference>
<dbReference type="PANTHER" id="PTHR31272">
    <property type="entry name" value="CYTOCHROME C-TYPE BIOGENESIS PROTEIN HI_1454-RELATED"/>
    <property type="match status" value="1"/>
</dbReference>
<feature type="transmembrane region" description="Helical" evidence="1">
    <location>
        <begin position="6"/>
        <end position="28"/>
    </location>
</feature>
<keyword evidence="1" id="KW-0472">Membrane</keyword>
<proteinExistence type="predicted"/>
<dbReference type="PANTHER" id="PTHR31272:SF9">
    <property type="entry name" value="BLL1027 PROTEIN"/>
    <property type="match status" value="1"/>
</dbReference>
<dbReference type="STRING" id="1617426.TR69_WS6001001357"/>
<evidence type="ECO:0000256" key="1">
    <source>
        <dbReference type="SAM" id="Phobius"/>
    </source>
</evidence>